<evidence type="ECO:0000313" key="1">
    <source>
        <dbReference type="EMBL" id="CAG8625962.1"/>
    </source>
</evidence>
<comment type="caution">
    <text evidence="1">The sequence shown here is derived from an EMBL/GenBank/DDBJ whole genome shotgun (WGS) entry which is preliminary data.</text>
</comment>
<dbReference type="Proteomes" id="UP000789831">
    <property type="component" value="Unassembled WGS sequence"/>
</dbReference>
<dbReference type="GO" id="GO:0003676">
    <property type="term" value="F:nucleic acid binding"/>
    <property type="evidence" value="ECO:0007669"/>
    <property type="project" value="InterPro"/>
</dbReference>
<reference evidence="1" key="1">
    <citation type="submission" date="2021-06" db="EMBL/GenBank/DDBJ databases">
        <authorList>
            <person name="Kallberg Y."/>
            <person name="Tangrot J."/>
            <person name="Rosling A."/>
        </authorList>
    </citation>
    <scope>NUCLEOTIDE SEQUENCE</scope>
    <source>
        <strain evidence="1">MT106</strain>
    </source>
</reference>
<keyword evidence="2" id="KW-1185">Reference proteome</keyword>
<evidence type="ECO:0000313" key="2">
    <source>
        <dbReference type="Proteomes" id="UP000789831"/>
    </source>
</evidence>
<organism evidence="1 2">
    <name type="scientific">Ambispora gerdemannii</name>
    <dbReference type="NCBI Taxonomy" id="144530"/>
    <lineage>
        <taxon>Eukaryota</taxon>
        <taxon>Fungi</taxon>
        <taxon>Fungi incertae sedis</taxon>
        <taxon>Mucoromycota</taxon>
        <taxon>Glomeromycotina</taxon>
        <taxon>Glomeromycetes</taxon>
        <taxon>Archaeosporales</taxon>
        <taxon>Ambisporaceae</taxon>
        <taxon>Ambispora</taxon>
    </lineage>
</organism>
<dbReference type="InterPro" id="IPR036397">
    <property type="entry name" value="RNaseH_sf"/>
</dbReference>
<dbReference type="OrthoDB" id="4843387at2759"/>
<dbReference type="EMBL" id="CAJVPL010003084">
    <property type="protein sequence ID" value="CAG8625962.1"/>
    <property type="molecule type" value="Genomic_DNA"/>
</dbReference>
<proteinExistence type="predicted"/>
<sequence length="60" mass="6995">MEWPPQSSDLSPIENTEADLEEAVFSAWISITFEKILHFIDPMPERINEVIEKNGHVIHY</sequence>
<gene>
    <name evidence="1" type="ORF">AGERDE_LOCUS10285</name>
</gene>
<dbReference type="AlphaFoldDB" id="A0A9N9GTV6"/>
<name>A0A9N9GTV6_9GLOM</name>
<accession>A0A9N9GTV6</accession>
<dbReference type="Gene3D" id="3.30.420.10">
    <property type="entry name" value="Ribonuclease H-like superfamily/Ribonuclease H"/>
    <property type="match status" value="1"/>
</dbReference>
<protein>
    <submittedName>
        <fullName evidence="1">6900_t:CDS:1</fullName>
    </submittedName>
</protein>